<evidence type="ECO:0000256" key="3">
    <source>
        <dbReference type="PROSITE-ProRule" id="PRU01106"/>
    </source>
</evidence>
<dbReference type="InterPro" id="IPR033120">
    <property type="entry name" value="HOTDOG_ACOT"/>
</dbReference>
<keyword evidence="2 3" id="KW-0378">Hydrolase</keyword>
<dbReference type="InterPro" id="IPR040170">
    <property type="entry name" value="Cytosol_ACT"/>
</dbReference>
<accession>A0A0R1HY62</accession>
<feature type="domain" description="HotDog ACOT-type" evidence="4">
    <location>
        <begin position="9"/>
        <end position="121"/>
    </location>
</feature>
<keyword evidence="6" id="KW-1185">Reference proteome</keyword>
<dbReference type="GO" id="GO:0052816">
    <property type="term" value="F:long-chain fatty acyl-CoA hydrolase activity"/>
    <property type="evidence" value="ECO:0007669"/>
    <property type="project" value="TreeGrafter"/>
</dbReference>
<dbReference type="PATRIC" id="fig|1302272.5.peg.1673"/>
<dbReference type="Proteomes" id="UP000050911">
    <property type="component" value="Unassembled WGS sequence"/>
</dbReference>
<dbReference type="GO" id="GO:0006637">
    <property type="term" value="P:acyl-CoA metabolic process"/>
    <property type="evidence" value="ECO:0007669"/>
    <property type="project" value="TreeGrafter"/>
</dbReference>
<dbReference type="InterPro" id="IPR006683">
    <property type="entry name" value="Thioestr_dom"/>
</dbReference>
<comment type="caution">
    <text evidence="5">The sequence shown here is derived from an EMBL/GenBank/DDBJ whole genome shotgun (WGS) entry which is preliminary data.</text>
</comment>
<dbReference type="PROSITE" id="PS51770">
    <property type="entry name" value="HOTDOG_ACOT"/>
    <property type="match status" value="1"/>
</dbReference>
<proteinExistence type="inferred from homology"/>
<evidence type="ECO:0000259" key="4">
    <source>
        <dbReference type="PROSITE" id="PS51770"/>
    </source>
</evidence>
<dbReference type="InterPro" id="IPR029069">
    <property type="entry name" value="HotDog_dom_sf"/>
</dbReference>
<name>A0A0R1HY62_9LACO</name>
<gene>
    <name evidence="5" type="ORF">FC96_GL001656</name>
</gene>
<dbReference type="AlphaFoldDB" id="A0A0R1HY62"/>
<comment type="similarity">
    <text evidence="1">Belongs to the acyl coenzyme A hydrolase family.</text>
</comment>
<dbReference type="Gene3D" id="3.10.129.10">
    <property type="entry name" value="Hotdog Thioesterase"/>
    <property type="match status" value="1"/>
</dbReference>
<evidence type="ECO:0000256" key="1">
    <source>
        <dbReference type="ARBA" id="ARBA00010458"/>
    </source>
</evidence>
<evidence type="ECO:0000256" key="2">
    <source>
        <dbReference type="ARBA" id="ARBA00022801"/>
    </source>
</evidence>
<dbReference type="SUPFAM" id="SSF54637">
    <property type="entry name" value="Thioesterase/thiol ester dehydrase-isomerase"/>
    <property type="match status" value="1"/>
</dbReference>
<dbReference type="PANTHER" id="PTHR11049">
    <property type="entry name" value="ACYL COENZYME A THIOESTER HYDROLASE"/>
    <property type="match status" value="1"/>
</dbReference>
<dbReference type="RefSeq" id="WP_055679627.1">
    <property type="nucleotide sequence ID" value="NZ_AZCX01000003.1"/>
</dbReference>
<dbReference type="EMBL" id="AZCX01000003">
    <property type="protein sequence ID" value="KRK48545.1"/>
    <property type="molecule type" value="Genomic_DNA"/>
</dbReference>
<dbReference type="PANTHER" id="PTHR11049:SF24">
    <property type="entry name" value="CYTOSOLIC ACYL COENZYME A THIOESTER HYDROLASE"/>
    <property type="match status" value="1"/>
</dbReference>
<dbReference type="Pfam" id="PF03061">
    <property type="entry name" value="4HBT"/>
    <property type="match status" value="1"/>
</dbReference>
<dbReference type="GO" id="GO:0009062">
    <property type="term" value="P:fatty acid catabolic process"/>
    <property type="evidence" value="ECO:0007669"/>
    <property type="project" value="TreeGrafter"/>
</dbReference>
<evidence type="ECO:0000313" key="6">
    <source>
        <dbReference type="Proteomes" id="UP000050911"/>
    </source>
</evidence>
<dbReference type="CDD" id="cd03442">
    <property type="entry name" value="BFIT_BACH"/>
    <property type="match status" value="1"/>
</dbReference>
<sequence>MTTHQLTCQQTRSLTNHRVFNSDLNEHGTVFGGQILSMVDDSSSIAAAVAARQVTVTVTMDHINFIAPYRLQDAMIFESFVTGTSHRSLEVFVKGLGEHLMTGERFLGFSCFVTFVTDSKPADPELPLIVPETDEERFLCAGYANRLAQRRTHRDDERTLREHLDLSSH</sequence>
<dbReference type="GO" id="GO:0005829">
    <property type="term" value="C:cytosol"/>
    <property type="evidence" value="ECO:0007669"/>
    <property type="project" value="TreeGrafter"/>
</dbReference>
<reference evidence="5 6" key="1">
    <citation type="journal article" date="2015" name="Genome Announc.">
        <title>Expanding the biotechnology potential of lactobacilli through comparative genomics of 213 strains and associated genera.</title>
        <authorList>
            <person name="Sun Z."/>
            <person name="Harris H.M."/>
            <person name="McCann A."/>
            <person name="Guo C."/>
            <person name="Argimon S."/>
            <person name="Zhang W."/>
            <person name="Yang X."/>
            <person name="Jeffery I.B."/>
            <person name="Cooney J.C."/>
            <person name="Kagawa T.F."/>
            <person name="Liu W."/>
            <person name="Song Y."/>
            <person name="Salvetti E."/>
            <person name="Wrobel A."/>
            <person name="Rasinkangas P."/>
            <person name="Parkhill J."/>
            <person name="Rea M.C."/>
            <person name="O'Sullivan O."/>
            <person name="Ritari J."/>
            <person name="Douillard F.P."/>
            <person name="Paul Ross R."/>
            <person name="Yang R."/>
            <person name="Briner A.E."/>
            <person name="Felis G.E."/>
            <person name="de Vos W.M."/>
            <person name="Barrangou R."/>
            <person name="Klaenhammer T.R."/>
            <person name="Caufield P.W."/>
            <person name="Cui Y."/>
            <person name="Zhang H."/>
            <person name="O'Toole P.W."/>
        </authorList>
    </citation>
    <scope>NUCLEOTIDE SEQUENCE [LARGE SCALE GENOMIC DNA]</scope>
    <source>
        <strain evidence="5 6">JCM 15530</strain>
    </source>
</reference>
<dbReference type="OrthoDB" id="9791628at2"/>
<dbReference type="STRING" id="1302272.FC96_GL001656"/>
<protein>
    <submittedName>
        <fullName evidence="5">Acyl-CoA thioester hydrolase</fullName>
    </submittedName>
</protein>
<organism evidence="5 6">
    <name type="scientific">Secundilactobacillus kimchicus JCM 15530</name>
    <dbReference type="NCBI Taxonomy" id="1302272"/>
    <lineage>
        <taxon>Bacteria</taxon>
        <taxon>Bacillati</taxon>
        <taxon>Bacillota</taxon>
        <taxon>Bacilli</taxon>
        <taxon>Lactobacillales</taxon>
        <taxon>Lactobacillaceae</taxon>
        <taxon>Secundilactobacillus</taxon>
    </lineage>
</organism>
<evidence type="ECO:0000313" key="5">
    <source>
        <dbReference type="EMBL" id="KRK48545.1"/>
    </source>
</evidence>